<dbReference type="GO" id="GO:0015562">
    <property type="term" value="F:efflux transmembrane transporter activity"/>
    <property type="evidence" value="ECO:0007669"/>
    <property type="project" value="InterPro"/>
</dbReference>
<dbReference type="InterPro" id="IPR003423">
    <property type="entry name" value="OMP_efflux"/>
</dbReference>
<dbReference type="InParanoid" id="A0A5Q0BFJ6"/>
<accession>A0A5Q0BFJ6</accession>
<evidence type="ECO:0000256" key="1">
    <source>
        <dbReference type="ARBA" id="ARBA00007613"/>
    </source>
</evidence>
<organism evidence="2 3">
    <name type="scientific">Candidatus Methylospira mobilis</name>
    <dbReference type="NCBI Taxonomy" id="1808979"/>
    <lineage>
        <taxon>Bacteria</taxon>
        <taxon>Pseudomonadati</taxon>
        <taxon>Pseudomonadota</taxon>
        <taxon>Gammaproteobacteria</taxon>
        <taxon>Methylococcales</taxon>
        <taxon>Methylococcaceae</taxon>
        <taxon>Candidatus Methylospira</taxon>
    </lineage>
</organism>
<dbReference type="Proteomes" id="UP000325755">
    <property type="component" value="Chromosome"/>
</dbReference>
<dbReference type="InterPro" id="IPR010131">
    <property type="entry name" value="MdtP/NodT-like"/>
</dbReference>
<reference evidence="2 3" key="1">
    <citation type="submission" date="2019-09" db="EMBL/GenBank/DDBJ databases">
        <title>Ecophysiology of the spiral-shaped methanotroph Methylospira mobilis as revealed by the complete genome sequence.</title>
        <authorList>
            <person name="Oshkin I.Y."/>
            <person name="Dedysh S.N."/>
            <person name="Miroshnikov K."/>
            <person name="Danilova O.V."/>
            <person name="Hakobyan A."/>
            <person name="Liesack W."/>
        </authorList>
    </citation>
    <scope>NUCLEOTIDE SEQUENCE [LARGE SCALE GENOMIC DNA]</scope>
    <source>
        <strain evidence="2 3">Shm1</strain>
    </source>
</reference>
<evidence type="ECO:0000313" key="3">
    <source>
        <dbReference type="Proteomes" id="UP000325755"/>
    </source>
</evidence>
<dbReference type="PANTHER" id="PTHR30203">
    <property type="entry name" value="OUTER MEMBRANE CATION EFFLUX PROTEIN"/>
    <property type="match status" value="1"/>
</dbReference>
<dbReference type="EMBL" id="CP044205">
    <property type="protein sequence ID" value="QFY42645.1"/>
    <property type="molecule type" value="Genomic_DNA"/>
</dbReference>
<name>A0A5Q0BFJ6_9GAMM</name>
<dbReference type="Pfam" id="PF02321">
    <property type="entry name" value="OEP"/>
    <property type="match status" value="2"/>
</dbReference>
<proteinExistence type="inferred from homology"/>
<evidence type="ECO:0000313" key="2">
    <source>
        <dbReference type="EMBL" id="QFY42645.1"/>
    </source>
</evidence>
<dbReference type="OrthoDB" id="9791261at2"/>
<dbReference type="Gene3D" id="1.20.1600.10">
    <property type="entry name" value="Outer membrane efflux proteins (OEP)"/>
    <property type="match status" value="1"/>
</dbReference>
<dbReference type="SUPFAM" id="SSF56954">
    <property type="entry name" value="Outer membrane efflux proteins (OEP)"/>
    <property type="match status" value="1"/>
</dbReference>
<dbReference type="PANTHER" id="PTHR30203:SF30">
    <property type="entry name" value="OUTER MEMBRANE PROTEIN-RELATED"/>
    <property type="match status" value="1"/>
</dbReference>
<dbReference type="AlphaFoldDB" id="A0A5Q0BFJ6"/>
<sequence length="469" mass="53088">MGRSDYGDRTRGSLINRMDVKLINTLERTGNLSPRRLTQRLCFLVALLWTTSIHAAETATPAPVVVSEQQALKLFYERNLDLITAHYDLERGEAEQIIAAALPNPSVDTEFYMLNEMSYTKQVSPAVNKVWPQGYMSAWSIRIEQLIITAGKRALRMESSALGTEALGYDLRDLVRILSNALRHAYYNLLLTQKNVELFQHNLDRYHEILHINKTRLDIGDIAETDFTRIEVEALKSQADLNSALATLKQAQTELLLLMGWPENALDIRAAEQWPDFNIDISRKSLSELTGLALENRPDLAAARIRLTQAEKNNELARRMVIPDVTLIGFYLKDPSNFYTSTGGVGVSFDLPVFYRQEGEIAKAGVDANSSRLTIRQTEQEIRADVLKAQAAWVTKEEIRQRFEKSSIPRIEALRKGAELAYQKGDTGLLELLDAERNYKVMMQDYYHALADRSNAWADLIMATGVDLH</sequence>
<dbReference type="KEGG" id="mmob:F6R98_08430"/>
<keyword evidence="3" id="KW-1185">Reference proteome</keyword>
<comment type="similarity">
    <text evidence="1">Belongs to the outer membrane factor (OMF) (TC 1.B.17) family.</text>
</comment>
<protein>
    <submittedName>
        <fullName evidence="2">TolC family protein</fullName>
    </submittedName>
</protein>
<gene>
    <name evidence="2" type="ORF">F6R98_08430</name>
</gene>